<dbReference type="Proteomes" id="UP001060085">
    <property type="component" value="Linkage Group LG03"/>
</dbReference>
<evidence type="ECO:0000313" key="2">
    <source>
        <dbReference type="Proteomes" id="UP001060085"/>
    </source>
</evidence>
<comment type="caution">
    <text evidence="1">The sequence shown here is derived from an EMBL/GenBank/DDBJ whole genome shotgun (WGS) entry which is preliminary data.</text>
</comment>
<keyword evidence="2" id="KW-1185">Reference proteome</keyword>
<proteinExistence type="predicted"/>
<name>A0ACC0BNR7_CATRO</name>
<reference evidence="2" key="1">
    <citation type="journal article" date="2023" name="Nat. Plants">
        <title>Single-cell RNA sequencing provides a high-resolution roadmap for understanding the multicellular compartmentation of specialized metabolism.</title>
        <authorList>
            <person name="Sun S."/>
            <person name="Shen X."/>
            <person name="Li Y."/>
            <person name="Li Y."/>
            <person name="Wang S."/>
            <person name="Li R."/>
            <person name="Zhang H."/>
            <person name="Shen G."/>
            <person name="Guo B."/>
            <person name="Wei J."/>
            <person name="Xu J."/>
            <person name="St-Pierre B."/>
            <person name="Chen S."/>
            <person name="Sun C."/>
        </authorList>
    </citation>
    <scope>NUCLEOTIDE SEQUENCE [LARGE SCALE GENOMIC DNA]</scope>
</reference>
<sequence length="139" mass="15751">MATSSKIVEKLNLKSHPEGGFYAETLRDTSIVLSKSQLPSHCIGNDRISICGFFPAFFNGFWKMIWGINDCDKSDISQIVGTSKVEAKFYSLEKWSNLDGEQEKEKERGDHWRLASAVLYSYGKGCSFYYDVEIQTLQG</sequence>
<dbReference type="EMBL" id="CM044703">
    <property type="protein sequence ID" value="KAI5674229.1"/>
    <property type="molecule type" value="Genomic_DNA"/>
</dbReference>
<evidence type="ECO:0000313" key="1">
    <source>
        <dbReference type="EMBL" id="KAI5674229.1"/>
    </source>
</evidence>
<organism evidence="1 2">
    <name type="scientific">Catharanthus roseus</name>
    <name type="common">Madagascar periwinkle</name>
    <name type="synonym">Vinca rosea</name>
    <dbReference type="NCBI Taxonomy" id="4058"/>
    <lineage>
        <taxon>Eukaryota</taxon>
        <taxon>Viridiplantae</taxon>
        <taxon>Streptophyta</taxon>
        <taxon>Embryophyta</taxon>
        <taxon>Tracheophyta</taxon>
        <taxon>Spermatophyta</taxon>
        <taxon>Magnoliopsida</taxon>
        <taxon>eudicotyledons</taxon>
        <taxon>Gunneridae</taxon>
        <taxon>Pentapetalae</taxon>
        <taxon>asterids</taxon>
        <taxon>lamiids</taxon>
        <taxon>Gentianales</taxon>
        <taxon>Apocynaceae</taxon>
        <taxon>Rauvolfioideae</taxon>
        <taxon>Vinceae</taxon>
        <taxon>Catharanthinae</taxon>
        <taxon>Catharanthus</taxon>
    </lineage>
</organism>
<accession>A0ACC0BNR7</accession>
<gene>
    <name evidence="1" type="ORF">M9H77_14593</name>
</gene>
<protein>
    <submittedName>
        <fullName evidence="1">Uncharacterized protein</fullName>
    </submittedName>
</protein>